<name>A0A8X7N3U2_9BASI</name>
<reference evidence="4" key="1">
    <citation type="submission" date="2016-04" db="EMBL/GenBank/DDBJ databases">
        <authorList>
            <person name="Nguyen H.D."/>
            <person name="Samba Siva P."/>
            <person name="Cullis J."/>
            <person name="Levesque C.A."/>
            <person name="Hambleton S."/>
        </authorList>
    </citation>
    <scope>NUCLEOTIDE SEQUENCE</scope>
    <source>
        <strain evidence="4">DAOMC 236422</strain>
    </source>
</reference>
<feature type="region of interest" description="Disordered" evidence="1">
    <location>
        <begin position="136"/>
        <end position="209"/>
    </location>
</feature>
<dbReference type="Proteomes" id="UP000078113">
    <property type="component" value="Unassembled WGS sequence"/>
</dbReference>
<accession>A0A8X7N3U2</accession>
<comment type="caution">
    <text evidence="4">The sequence shown here is derived from an EMBL/GenBank/DDBJ whole genome shotgun (WGS) entry which is preliminary data.</text>
</comment>
<evidence type="ECO:0000259" key="3">
    <source>
        <dbReference type="Pfam" id="PF25597"/>
    </source>
</evidence>
<dbReference type="Pfam" id="PF25597">
    <property type="entry name" value="SH3_retrovirus"/>
    <property type="match status" value="1"/>
</dbReference>
<evidence type="ECO:0000313" key="5">
    <source>
        <dbReference type="Proteomes" id="UP000078113"/>
    </source>
</evidence>
<organism evidence="4 5">
    <name type="scientific">Tilletia walkeri</name>
    <dbReference type="NCBI Taxonomy" id="117179"/>
    <lineage>
        <taxon>Eukaryota</taxon>
        <taxon>Fungi</taxon>
        <taxon>Dikarya</taxon>
        <taxon>Basidiomycota</taxon>
        <taxon>Ustilaginomycotina</taxon>
        <taxon>Exobasidiomycetes</taxon>
        <taxon>Tilletiales</taxon>
        <taxon>Tilletiaceae</taxon>
        <taxon>Tilletia</taxon>
    </lineage>
</organism>
<keyword evidence="5" id="KW-1185">Reference proteome</keyword>
<feature type="domain" description="Retroviral polymerase SH3-like" evidence="3">
    <location>
        <begin position="56"/>
        <end position="109"/>
    </location>
</feature>
<feature type="compositionally biased region" description="Low complexity" evidence="1">
    <location>
        <begin position="155"/>
        <end position="164"/>
    </location>
</feature>
<proteinExistence type="predicted"/>
<reference evidence="4" key="2">
    <citation type="journal article" date="2019" name="IMA Fungus">
        <title>Genome sequencing and comparison of five Tilletia species to identify candidate genes for the detection of regulated species infecting wheat.</title>
        <authorList>
            <person name="Nguyen H.D.T."/>
            <person name="Sultana T."/>
            <person name="Kesanakurti P."/>
            <person name="Hambleton S."/>
        </authorList>
    </citation>
    <scope>NUCLEOTIDE SEQUENCE</scope>
    <source>
        <strain evidence="4">DAOMC 236422</strain>
    </source>
</reference>
<keyword evidence="2" id="KW-0732">Signal</keyword>
<feature type="compositionally biased region" description="Pro residues" evidence="1">
    <location>
        <begin position="144"/>
        <end position="154"/>
    </location>
</feature>
<sequence length="226" mass="23731">MLIAANFPMFFWPAAAATAARLKNILPATGLPDGKTPHEVLHGKPPKQVELKPFGCTAWAMTPAPQRNGKFSPKSHPCVYLGPAFTGASRLWDPVRKVEVVEHSVAFDVNGDAPALLRQAGIEHATSREQDISAFDEGTAPPITTAPPQAPAPAAPAGAIRPGASSRDDGVTSTGKACAPSRARSGGGAAPSFHSSHDGGTGSRKQCANTIKFKRFDSRKQWYAGE</sequence>
<evidence type="ECO:0000313" key="4">
    <source>
        <dbReference type="EMBL" id="KAE8263323.1"/>
    </source>
</evidence>
<feature type="signal peptide" evidence="2">
    <location>
        <begin position="1"/>
        <end position="16"/>
    </location>
</feature>
<evidence type="ECO:0000256" key="2">
    <source>
        <dbReference type="SAM" id="SignalP"/>
    </source>
</evidence>
<dbReference type="InterPro" id="IPR057670">
    <property type="entry name" value="SH3_retrovirus"/>
</dbReference>
<gene>
    <name evidence="4" type="ORF">A4X09_0g7259</name>
</gene>
<dbReference type="EMBL" id="LWDG02000667">
    <property type="protein sequence ID" value="KAE8263323.1"/>
    <property type="molecule type" value="Genomic_DNA"/>
</dbReference>
<dbReference type="AlphaFoldDB" id="A0A8X7N3U2"/>
<feature type="chain" id="PRO_5036501028" description="Retroviral polymerase SH3-like domain-containing protein" evidence="2">
    <location>
        <begin position="17"/>
        <end position="226"/>
    </location>
</feature>
<evidence type="ECO:0000256" key="1">
    <source>
        <dbReference type="SAM" id="MobiDB-lite"/>
    </source>
</evidence>
<protein>
    <recommendedName>
        <fullName evidence="3">Retroviral polymerase SH3-like domain-containing protein</fullName>
    </recommendedName>
</protein>